<proteinExistence type="predicted"/>
<evidence type="ECO:0000313" key="2">
    <source>
        <dbReference type="EMBL" id="MBW61760.1"/>
    </source>
</evidence>
<accession>A0A2M4C8W7</accession>
<name>A0A2M4C8W7_9DIPT</name>
<organism evidence="2">
    <name type="scientific">Anopheles marajoara</name>
    <dbReference type="NCBI Taxonomy" id="58244"/>
    <lineage>
        <taxon>Eukaryota</taxon>
        <taxon>Metazoa</taxon>
        <taxon>Ecdysozoa</taxon>
        <taxon>Arthropoda</taxon>
        <taxon>Hexapoda</taxon>
        <taxon>Insecta</taxon>
        <taxon>Pterygota</taxon>
        <taxon>Neoptera</taxon>
        <taxon>Endopterygota</taxon>
        <taxon>Diptera</taxon>
        <taxon>Nematocera</taxon>
        <taxon>Culicoidea</taxon>
        <taxon>Culicidae</taxon>
        <taxon>Anophelinae</taxon>
        <taxon>Anopheles</taxon>
    </lineage>
</organism>
<sequence length="99" mass="11477">MMNLASPLLFLPTVLTNCGSKDLRDKKTPFLPRTSFREEIQLECLLAGAPTKNYCMKAIVRFIYILGPRDWSRSAWSSEKDKKYYQLIDTNRTANQIDE</sequence>
<feature type="chain" id="PRO_5014597763" evidence="1">
    <location>
        <begin position="17"/>
        <end position="99"/>
    </location>
</feature>
<protein>
    <submittedName>
        <fullName evidence="2">Putative secreted protein</fullName>
    </submittedName>
</protein>
<reference evidence="2" key="1">
    <citation type="submission" date="2018-01" db="EMBL/GenBank/DDBJ databases">
        <title>An insight into the sialome of Amazonian anophelines.</title>
        <authorList>
            <person name="Ribeiro J.M."/>
            <person name="Scarpassa V."/>
            <person name="Calvo E."/>
        </authorList>
    </citation>
    <scope>NUCLEOTIDE SEQUENCE</scope>
    <source>
        <tissue evidence="2">Salivary glands</tissue>
    </source>
</reference>
<evidence type="ECO:0000256" key="1">
    <source>
        <dbReference type="SAM" id="SignalP"/>
    </source>
</evidence>
<feature type="signal peptide" evidence="1">
    <location>
        <begin position="1"/>
        <end position="16"/>
    </location>
</feature>
<dbReference type="AlphaFoldDB" id="A0A2M4C8W7"/>
<keyword evidence="1" id="KW-0732">Signal</keyword>
<dbReference type="EMBL" id="GGFJ01012619">
    <property type="protein sequence ID" value="MBW61760.1"/>
    <property type="molecule type" value="Transcribed_RNA"/>
</dbReference>